<organism evidence="1">
    <name type="scientific">Oryza brachyantha</name>
    <name type="common">malo sina</name>
    <dbReference type="NCBI Taxonomy" id="4533"/>
    <lineage>
        <taxon>Eukaryota</taxon>
        <taxon>Viridiplantae</taxon>
        <taxon>Streptophyta</taxon>
        <taxon>Embryophyta</taxon>
        <taxon>Tracheophyta</taxon>
        <taxon>Spermatophyta</taxon>
        <taxon>Magnoliopsida</taxon>
        <taxon>Liliopsida</taxon>
        <taxon>Poales</taxon>
        <taxon>Poaceae</taxon>
        <taxon>BOP clade</taxon>
        <taxon>Oryzoideae</taxon>
        <taxon>Oryzeae</taxon>
        <taxon>Oryzinae</taxon>
        <taxon>Oryza</taxon>
    </lineage>
</organism>
<evidence type="ECO:0000313" key="2">
    <source>
        <dbReference type="Proteomes" id="UP000006038"/>
    </source>
</evidence>
<accession>J3LL49</accession>
<proteinExistence type="predicted"/>
<protein>
    <submittedName>
        <fullName evidence="1">Uncharacterized protein</fullName>
    </submittedName>
</protein>
<dbReference type="Gramene" id="OB03G17750.1">
    <property type="protein sequence ID" value="OB03G17750.1"/>
    <property type="gene ID" value="OB03G17750"/>
</dbReference>
<reference evidence="1" key="2">
    <citation type="submission" date="2013-04" db="UniProtKB">
        <authorList>
            <consortium name="EnsemblPlants"/>
        </authorList>
    </citation>
    <scope>IDENTIFICATION</scope>
</reference>
<name>J3LL49_ORYBR</name>
<keyword evidence="2" id="KW-1185">Reference proteome</keyword>
<dbReference type="AlphaFoldDB" id="J3LL49"/>
<dbReference type="HOGENOM" id="CLU_1716050_0_0_1"/>
<dbReference type="EnsemblPlants" id="OB03G17750.1">
    <property type="protein sequence ID" value="OB03G17750.1"/>
    <property type="gene ID" value="OB03G17750"/>
</dbReference>
<evidence type="ECO:0000313" key="1">
    <source>
        <dbReference type="EnsemblPlants" id="OB03G17750.1"/>
    </source>
</evidence>
<sequence length="153" mass="16802">MPHLVHLAVSPAGSAARARVLPTLPAQLHSALYCITACGDSIGRAVSRGEMRSTRGHKSCGGASASSRRALRPLLGFLAVIQQRPRPAAVARRATGEVYAWARERSRTWRIKLELLLPGVVSARASRQPGRCVLCQKKQIFRFLCLTFDHPFY</sequence>
<reference evidence="1" key="1">
    <citation type="journal article" date="2013" name="Nat. Commun.">
        <title>Whole-genome sequencing of Oryza brachyantha reveals mechanisms underlying Oryza genome evolution.</title>
        <authorList>
            <person name="Chen J."/>
            <person name="Huang Q."/>
            <person name="Gao D."/>
            <person name="Wang J."/>
            <person name="Lang Y."/>
            <person name="Liu T."/>
            <person name="Li B."/>
            <person name="Bai Z."/>
            <person name="Luis Goicoechea J."/>
            <person name="Liang C."/>
            <person name="Chen C."/>
            <person name="Zhang W."/>
            <person name="Sun S."/>
            <person name="Liao Y."/>
            <person name="Zhang X."/>
            <person name="Yang L."/>
            <person name="Song C."/>
            <person name="Wang M."/>
            <person name="Shi J."/>
            <person name="Liu G."/>
            <person name="Liu J."/>
            <person name="Zhou H."/>
            <person name="Zhou W."/>
            <person name="Yu Q."/>
            <person name="An N."/>
            <person name="Chen Y."/>
            <person name="Cai Q."/>
            <person name="Wang B."/>
            <person name="Liu B."/>
            <person name="Min J."/>
            <person name="Huang Y."/>
            <person name="Wu H."/>
            <person name="Li Z."/>
            <person name="Zhang Y."/>
            <person name="Yin Y."/>
            <person name="Song W."/>
            <person name="Jiang J."/>
            <person name="Jackson S.A."/>
            <person name="Wing R.A."/>
            <person name="Wang J."/>
            <person name="Chen M."/>
        </authorList>
    </citation>
    <scope>NUCLEOTIDE SEQUENCE [LARGE SCALE GENOMIC DNA]</scope>
    <source>
        <strain evidence="1">cv. IRGC 101232</strain>
    </source>
</reference>
<dbReference type="Proteomes" id="UP000006038">
    <property type="component" value="Chromosome 3"/>
</dbReference>